<evidence type="ECO:0000313" key="2">
    <source>
        <dbReference type="Proteomes" id="UP000224634"/>
    </source>
</evidence>
<dbReference type="PANTHER" id="PTHR31757:SF0">
    <property type="entry name" value="SLL0781 PROTEIN"/>
    <property type="match status" value="1"/>
</dbReference>
<sequence length="167" mass="19652">MTDTRPPFTEETARKKVKFAQDMWNTHKTLASHRDPERIAKGYTPTCIWRNRDKFFSGTENIISFLTAKYAKEANYRLRKELFAFTDNKIAVQFWYEYQDRADGMRWKRCYGLEDWTFETEGEHVGKMRKRMMSGNDVLIGEGGNGEGRWFIEGKSVEDAEISGAHW</sequence>
<dbReference type="SUPFAM" id="SSF54427">
    <property type="entry name" value="NTF2-like"/>
    <property type="match status" value="1"/>
</dbReference>
<accession>A0A2B7Z1Y4</accession>
<dbReference type="OrthoDB" id="14527at2759"/>
<dbReference type="InterPro" id="IPR009783">
    <property type="entry name" value="DUF1348"/>
</dbReference>
<gene>
    <name evidence="1" type="ORF">AJ80_01043</name>
</gene>
<evidence type="ECO:0008006" key="3">
    <source>
        <dbReference type="Google" id="ProtNLM"/>
    </source>
</evidence>
<dbReference type="Proteomes" id="UP000224634">
    <property type="component" value="Unassembled WGS sequence"/>
</dbReference>
<protein>
    <recommendedName>
        <fullName evidence="3">DUF1348 domain-containing protein</fullName>
    </recommendedName>
</protein>
<comment type="caution">
    <text evidence="1">The sequence shown here is derived from an EMBL/GenBank/DDBJ whole genome shotgun (WGS) entry which is preliminary data.</text>
</comment>
<dbReference type="Gene3D" id="3.10.450.50">
    <property type="match status" value="1"/>
</dbReference>
<organism evidence="1 2">
    <name type="scientific">Polytolypa hystricis (strain UAMH7299)</name>
    <dbReference type="NCBI Taxonomy" id="1447883"/>
    <lineage>
        <taxon>Eukaryota</taxon>
        <taxon>Fungi</taxon>
        <taxon>Dikarya</taxon>
        <taxon>Ascomycota</taxon>
        <taxon>Pezizomycotina</taxon>
        <taxon>Eurotiomycetes</taxon>
        <taxon>Eurotiomycetidae</taxon>
        <taxon>Onygenales</taxon>
        <taxon>Onygenales incertae sedis</taxon>
        <taxon>Polytolypa</taxon>
    </lineage>
</organism>
<dbReference type="PANTHER" id="PTHR31757">
    <property type="entry name" value="SLL0781 PROTEIN"/>
    <property type="match status" value="1"/>
</dbReference>
<dbReference type="InterPro" id="IPR032710">
    <property type="entry name" value="NTF2-like_dom_sf"/>
</dbReference>
<reference evidence="1 2" key="1">
    <citation type="submission" date="2017-10" db="EMBL/GenBank/DDBJ databases">
        <title>Comparative genomics in systemic dimorphic fungi from Ajellomycetaceae.</title>
        <authorList>
            <person name="Munoz J.F."/>
            <person name="Mcewen J.G."/>
            <person name="Clay O.K."/>
            <person name="Cuomo C.A."/>
        </authorList>
    </citation>
    <scope>NUCLEOTIDE SEQUENCE [LARGE SCALE GENOMIC DNA]</scope>
    <source>
        <strain evidence="1 2">UAMH7299</strain>
    </source>
</reference>
<proteinExistence type="predicted"/>
<evidence type="ECO:0000313" key="1">
    <source>
        <dbReference type="EMBL" id="PGH27331.1"/>
    </source>
</evidence>
<dbReference type="Pfam" id="PF07080">
    <property type="entry name" value="DUF1348"/>
    <property type="match status" value="1"/>
</dbReference>
<dbReference type="EMBL" id="PDNA01000008">
    <property type="protein sequence ID" value="PGH27331.1"/>
    <property type="molecule type" value="Genomic_DNA"/>
</dbReference>
<dbReference type="AlphaFoldDB" id="A0A2B7Z1Y4"/>
<keyword evidence="2" id="KW-1185">Reference proteome</keyword>
<name>A0A2B7Z1Y4_POLH7</name>
<dbReference type="STRING" id="1447883.A0A2B7Z1Y4"/>